<dbReference type="InParanoid" id="H2Y2I1"/>
<evidence type="ECO:0000313" key="3">
    <source>
        <dbReference type="Proteomes" id="UP000008144"/>
    </source>
</evidence>
<dbReference type="EMBL" id="EAAA01000922">
    <property type="status" value="NOT_ANNOTATED_CDS"/>
    <property type="molecule type" value="Genomic_DNA"/>
</dbReference>
<dbReference type="Ensembl" id="ENSCINT00000030955.1">
    <property type="protein sequence ID" value="ENSCINP00000036116.1"/>
    <property type="gene ID" value="ENSCING00000017914.1"/>
</dbReference>
<reference evidence="2" key="4">
    <citation type="submission" date="2025-09" db="UniProtKB">
        <authorList>
            <consortium name="Ensembl"/>
        </authorList>
    </citation>
    <scope>IDENTIFICATION</scope>
</reference>
<accession>H2Y2I1</accession>
<dbReference type="Proteomes" id="UP000008144">
    <property type="component" value="Chromosome 12"/>
</dbReference>
<keyword evidence="1" id="KW-1133">Transmembrane helix</keyword>
<dbReference type="AlphaFoldDB" id="H2Y2I1"/>
<sequence>MQNVQFFLINFPFLSNMCIYTFLQNVSCNLTINSFNFRFLSFQITLSMHSLCVVCACVCSCDTLAS</sequence>
<reference evidence="2" key="3">
    <citation type="submission" date="2025-08" db="UniProtKB">
        <authorList>
            <consortium name="Ensembl"/>
        </authorList>
    </citation>
    <scope>IDENTIFICATION</scope>
</reference>
<keyword evidence="3" id="KW-1185">Reference proteome</keyword>
<reference evidence="2" key="2">
    <citation type="journal article" date="2008" name="Genome Biol.">
        <title>Improved genome assembly and evidence-based global gene model set for the chordate Ciona intestinalis: new insight into intron and operon populations.</title>
        <authorList>
            <person name="Satou Y."/>
            <person name="Mineta K."/>
            <person name="Ogasawara M."/>
            <person name="Sasakura Y."/>
            <person name="Shoguchi E."/>
            <person name="Ueno K."/>
            <person name="Yamada L."/>
            <person name="Matsumoto J."/>
            <person name="Wasserscheid J."/>
            <person name="Dewar K."/>
            <person name="Wiley G.B."/>
            <person name="Macmil S.L."/>
            <person name="Roe B.A."/>
            <person name="Zeller R.W."/>
            <person name="Hastings K.E."/>
            <person name="Lemaire P."/>
            <person name="Lindquist E."/>
            <person name="Endo T."/>
            <person name="Hotta K."/>
            <person name="Inaba K."/>
        </authorList>
    </citation>
    <scope>NUCLEOTIDE SEQUENCE [LARGE SCALE GENOMIC DNA]</scope>
    <source>
        <strain evidence="2">wild type</strain>
    </source>
</reference>
<protein>
    <submittedName>
        <fullName evidence="2">Uncharacterized protein</fullName>
    </submittedName>
</protein>
<evidence type="ECO:0000256" key="1">
    <source>
        <dbReference type="SAM" id="Phobius"/>
    </source>
</evidence>
<dbReference type="HOGENOM" id="CLU_2830462_0_0_1"/>
<reference evidence="3" key="1">
    <citation type="journal article" date="2002" name="Science">
        <title>The draft genome of Ciona intestinalis: insights into chordate and vertebrate origins.</title>
        <authorList>
            <person name="Dehal P."/>
            <person name="Satou Y."/>
            <person name="Campbell R.K."/>
            <person name="Chapman J."/>
            <person name="Degnan B."/>
            <person name="De Tomaso A."/>
            <person name="Davidson B."/>
            <person name="Di Gregorio A."/>
            <person name="Gelpke M."/>
            <person name="Goodstein D.M."/>
            <person name="Harafuji N."/>
            <person name="Hastings K.E."/>
            <person name="Ho I."/>
            <person name="Hotta K."/>
            <person name="Huang W."/>
            <person name="Kawashima T."/>
            <person name="Lemaire P."/>
            <person name="Martinez D."/>
            <person name="Meinertzhagen I.A."/>
            <person name="Necula S."/>
            <person name="Nonaka M."/>
            <person name="Putnam N."/>
            <person name="Rash S."/>
            <person name="Saiga H."/>
            <person name="Satake M."/>
            <person name="Terry A."/>
            <person name="Yamada L."/>
            <person name="Wang H.G."/>
            <person name="Awazu S."/>
            <person name="Azumi K."/>
            <person name="Boore J."/>
            <person name="Branno M."/>
            <person name="Chin-Bow S."/>
            <person name="DeSantis R."/>
            <person name="Doyle S."/>
            <person name="Francino P."/>
            <person name="Keys D.N."/>
            <person name="Haga S."/>
            <person name="Hayashi H."/>
            <person name="Hino K."/>
            <person name="Imai K.S."/>
            <person name="Inaba K."/>
            <person name="Kano S."/>
            <person name="Kobayashi K."/>
            <person name="Kobayashi M."/>
            <person name="Lee B.I."/>
            <person name="Makabe K.W."/>
            <person name="Manohar C."/>
            <person name="Matassi G."/>
            <person name="Medina M."/>
            <person name="Mochizuki Y."/>
            <person name="Mount S."/>
            <person name="Morishita T."/>
            <person name="Miura S."/>
            <person name="Nakayama A."/>
            <person name="Nishizaka S."/>
            <person name="Nomoto H."/>
            <person name="Ohta F."/>
            <person name="Oishi K."/>
            <person name="Rigoutsos I."/>
            <person name="Sano M."/>
            <person name="Sasaki A."/>
            <person name="Sasakura Y."/>
            <person name="Shoguchi E."/>
            <person name="Shin-i T."/>
            <person name="Spagnuolo A."/>
            <person name="Stainier D."/>
            <person name="Suzuki M.M."/>
            <person name="Tassy O."/>
            <person name="Takatori N."/>
            <person name="Tokuoka M."/>
            <person name="Yagi K."/>
            <person name="Yoshizaki F."/>
            <person name="Wada S."/>
            <person name="Zhang C."/>
            <person name="Hyatt P.D."/>
            <person name="Larimer F."/>
            <person name="Detter C."/>
            <person name="Doggett N."/>
            <person name="Glavina T."/>
            <person name="Hawkins T."/>
            <person name="Richardson P."/>
            <person name="Lucas S."/>
            <person name="Kohara Y."/>
            <person name="Levine M."/>
            <person name="Satoh N."/>
            <person name="Rokhsar D.S."/>
        </authorList>
    </citation>
    <scope>NUCLEOTIDE SEQUENCE [LARGE SCALE GENOMIC DNA]</scope>
</reference>
<keyword evidence="1" id="KW-0812">Transmembrane</keyword>
<proteinExistence type="predicted"/>
<organism evidence="2 3">
    <name type="scientific">Ciona intestinalis</name>
    <name type="common">Transparent sea squirt</name>
    <name type="synonym">Ascidia intestinalis</name>
    <dbReference type="NCBI Taxonomy" id="7719"/>
    <lineage>
        <taxon>Eukaryota</taxon>
        <taxon>Metazoa</taxon>
        <taxon>Chordata</taxon>
        <taxon>Tunicata</taxon>
        <taxon>Ascidiacea</taxon>
        <taxon>Phlebobranchia</taxon>
        <taxon>Cionidae</taxon>
        <taxon>Ciona</taxon>
    </lineage>
</organism>
<evidence type="ECO:0000313" key="2">
    <source>
        <dbReference type="Ensembl" id="ENSCINP00000036116.1"/>
    </source>
</evidence>
<feature type="transmembrane region" description="Helical" evidence="1">
    <location>
        <begin position="44"/>
        <end position="65"/>
    </location>
</feature>
<feature type="transmembrane region" description="Helical" evidence="1">
    <location>
        <begin position="6"/>
        <end position="23"/>
    </location>
</feature>
<name>H2Y2I1_CIOIN</name>
<keyword evidence="1" id="KW-0472">Membrane</keyword>